<dbReference type="Gene3D" id="3.90.1150.10">
    <property type="entry name" value="Aspartate Aminotransferase, domain 1"/>
    <property type="match status" value="1"/>
</dbReference>
<dbReference type="STRING" id="101091.A0A1C7NL28"/>
<dbReference type="InterPro" id="IPR000192">
    <property type="entry name" value="Aminotrans_V_dom"/>
</dbReference>
<dbReference type="InterPro" id="IPR015422">
    <property type="entry name" value="PyrdxlP-dep_Trfase_small"/>
</dbReference>
<sequence length="409" mass="46849">MTKLPFGKAFRQEFGLEPEYVPINHGSYGLYPNSIKELYYKYQDEAEKHPDRWNRFERHHLIRESRESLAQLIKCDTDDVVFVQNASQASNTILRSFPFKEGDKILYYRTIYVTLDKTLDFLRDHYKVQPICIDLHYPLEDSEVIELTKEKIKQEHAKEGEPKIRMAIIDVLSSLPAARLPYEALTKVVQEHGILAMLDGAHAVGQVELNMKELDPDFLFSNCHKWLYTPRGCAFLYVPKRNQGVVHPTTIAAPYQFHDDPADYSSFLSEFAPPTIDASPYICVKAAIEYRKSIGGEAAINAYCHDIAVKGGELVAKKLGTSVMENSTKTLTANMVNIELPHFKTSKSDSEVQAFFMKNSIYEHHTVFPVYKNNNKWWVRLCGQIYVDLDDFDYAADALTALINEISED</sequence>
<keyword evidence="1" id="KW-0663">Pyridoxal phosphate</keyword>
<dbReference type="Gene3D" id="3.40.640.10">
    <property type="entry name" value="Type I PLP-dependent aspartate aminotransferase-like (Major domain)"/>
    <property type="match status" value="1"/>
</dbReference>
<dbReference type="InterPro" id="IPR015424">
    <property type="entry name" value="PyrdxlP-dep_Trfase"/>
</dbReference>
<accession>A0A1C7NL28</accession>
<dbReference type="OrthoDB" id="5978656at2759"/>
<dbReference type="AlphaFoldDB" id="A0A1C7NL28"/>
<dbReference type="EMBL" id="LUGH01000109">
    <property type="protein sequence ID" value="OBZ89186.1"/>
    <property type="molecule type" value="Genomic_DNA"/>
</dbReference>
<dbReference type="InterPro" id="IPR015421">
    <property type="entry name" value="PyrdxlP-dep_Trfase_major"/>
</dbReference>
<organism evidence="3 4">
    <name type="scientific">Choanephora cucurbitarum</name>
    <dbReference type="NCBI Taxonomy" id="101091"/>
    <lineage>
        <taxon>Eukaryota</taxon>
        <taxon>Fungi</taxon>
        <taxon>Fungi incertae sedis</taxon>
        <taxon>Mucoromycota</taxon>
        <taxon>Mucoromycotina</taxon>
        <taxon>Mucoromycetes</taxon>
        <taxon>Mucorales</taxon>
        <taxon>Mucorineae</taxon>
        <taxon>Choanephoraceae</taxon>
        <taxon>Choanephoroideae</taxon>
        <taxon>Choanephora</taxon>
    </lineage>
</organism>
<evidence type="ECO:0000313" key="3">
    <source>
        <dbReference type="EMBL" id="OBZ89186.1"/>
    </source>
</evidence>
<evidence type="ECO:0000256" key="1">
    <source>
        <dbReference type="ARBA" id="ARBA00022898"/>
    </source>
</evidence>
<evidence type="ECO:0000313" key="4">
    <source>
        <dbReference type="Proteomes" id="UP000093000"/>
    </source>
</evidence>
<protein>
    <recommendedName>
        <fullName evidence="2">Aminotransferase class V domain-containing protein</fullName>
    </recommendedName>
</protein>
<feature type="domain" description="Aminotransferase class V" evidence="2">
    <location>
        <begin position="57"/>
        <end position="345"/>
    </location>
</feature>
<dbReference type="SUPFAM" id="SSF53383">
    <property type="entry name" value="PLP-dependent transferases"/>
    <property type="match status" value="1"/>
</dbReference>
<reference evidence="3 4" key="1">
    <citation type="submission" date="2016-03" db="EMBL/GenBank/DDBJ databases">
        <title>Choanephora cucurbitarum.</title>
        <authorList>
            <person name="Min B."/>
            <person name="Park H."/>
            <person name="Park J.-H."/>
            <person name="Shin H.-D."/>
            <person name="Choi I.-G."/>
        </authorList>
    </citation>
    <scope>NUCLEOTIDE SEQUENCE [LARGE SCALE GENOMIC DNA]</scope>
    <source>
        <strain evidence="3 4">KUS-F28377</strain>
    </source>
</reference>
<name>A0A1C7NL28_9FUNG</name>
<gene>
    <name evidence="3" type="ORF">A0J61_02767</name>
</gene>
<dbReference type="InParanoid" id="A0A1C7NL28"/>
<dbReference type="PANTHER" id="PTHR43092">
    <property type="entry name" value="L-CYSTEINE DESULFHYDRASE"/>
    <property type="match status" value="1"/>
</dbReference>
<dbReference type="Proteomes" id="UP000093000">
    <property type="component" value="Unassembled WGS sequence"/>
</dbReference>
<proteinExistence type="predicted"/>
<dbReference type="Pfam" id="PF00266">
    <property type="entry name" value="Aminotran_5"/>
    <property type="match status" value="1"/>
</dbReference>
<comment type="caution">
    <text evidence="3">The sequence shown here is derived from an EMBL/GenBank/DDBJ whole genome shotgun (WGS) entry which is preliminary data.</text>
</comment>
<dbReference type="FunCoup" id="A0A1C7NL28">
    <property type="interactions" value="14"/>
</dbReference>
<evidence type="ECO:0000259" key="2">
    <source>
        <dbReference type="Pfam" id="PF00266"/>
    </source>
</evidence>
<dbReference type="PANTHER" id="PTHR43092:SF2">
    <property type="entry name" value="HERCYNYLCYSTEINE SULFOXIDE LYASE"/>
    <property type="match status" value="1"/>
</dbReference>
<keyword evidence="4" id="KW-1185">Reference proteome</keyword>